<dbReference type="OrthoDB" id="6157812at2"/>
<evidence type="ECO:0000313" key="2">
    <source>
        <dbReference type="Proteomes" id="UP000297407"/>
    </source>
</evidence>
<dbReference type="RefSeq" id="WP_135525248.1">
    <property type="nucleotide sequence ID" value="NZ_SRLH01000002.1"/>
</dbReference>
<sequence>MKDIIIEILYKMIKRPYQFLFKKNTAWNLSLQDYLNHSKDSLGFHLGSFLVRANFAIQPQLEEHDVYHVLTNTGTTVVDEIDMQFYLLGNGKKTPFVFIVIMTGFLFHIKHLKRFLSSYKKGKEAHRFYDLDFSKMLALPIGNIQSAFNIK</sequence>
<evidence type="ECO:0008006" key="3">
    <source>
        <dbReference type="Google" id="ProtNLM"/>
    </source>
</evidence>
<name>A0A4Z0LB48_9FLAO</name>
<dbReference type="EMBL" id="SRLH01000002">
    <property type="protein sequence ID" value="TGD58938.1"/>
    <property type="molecule type" value="Genomic_DNA"/>
</dbReference>
<comment type="caution">
    <text evidence="1">The sequence shown here is derived from an EMBL/GenBank/DDBJ whole genome shotgun (WGS) entry which is preliminary data.</text>
</comment>
<dbReference type="Proteomes" id="UP000297407">
    <property type="component" value="Unassembled WGS sequence"/>
</dbReference>
<proteinExistence type="predicted"/>
<keyword evidence="2" id="KW-1185">Reference proteome</keyword>
<protein>
    <recommendedName>
        <fullName evidence="3">Ubiquinone biosynthesis protein COQ4</fullName>
    </recommendedName>
</protein>
<organism evidence="1 2">
    <name type="scientific">Flavobacterium humi</name>
    <dbReference type="NCBI Taxonomy" id="2562683"/>
    <lineage>
        <taxon>Bacteria</taxon>
        <taxon>Pseudomonadati</taxon>
        <taxon>Bacteroidota</taxon>
        <taxon>Flavobacteriia</taxon>
        <taxon>Flavobacteriales</taxon>
        <taxon>Flavobacteriaceae</taxon>
        <taxon>Flavobacterium</taxon>
    </lineage>
</organism>
<dbReference type="AlphaFoldDB" id="A0A4Z0LB48"/>
<reference evidence="1 2" key="1">
    <citation type="submission" date="2019-04" db="EMBL/GenBank/DDBJ databases">
        <title>Flavobacterium sp. strain DS2-A Genome sequencing and assembly.</title>
        <authorList>
            <person name="Kim I."/>
        </authorList>
    </citation>
    <scope>NUCLEOTIDE SEQUENCE [LARGE SCALE GENOMIC DNA]</scope>
    <source>
        <strain evidence="1 2">DS2-A</strain>
    </source>
</reference>
<gene>
    <name evidence="1" type="ORF">E4635_03540</name>
</gene>
<evidence type="ECO:0000313" key="1">
    <source>
        <dbReference type="EMBL" id="TGD58938.1"/>
    </source>
</evidence>
<accession>A0A4Z0LB48</accession>